<organism evidence="1">
    <name type="scientific">marine sediment metagenome</name>
    <dbReference type="NCBI Taxonomy" id="412755"/>
    <lineage>
        <taxon>unclassified sequences</taxon>
        <taxon>metagenomes</taxon>
        <taxon>ecological metagenomes</taxon>
    </lineage>
</organism>
<comment type="caution">
    <text evidence="1">The sequence shown here is derived from an EMBL/GenBank/DDBJ whole genome shotgun (WGS) entry which is preliminary data.</text>
</comment>
<reference evidence="1" key="1">
    <citation type="journal article" date="2014" name="Front. Microbiol.">
        <title>High frequency of phylogenetically diverse reductive dehalogenase-homologous genes in deep subseafloor sedimentary metagenomes.</title>
        <authorList>
            <person name="Kawai M."/>
            <person name="Futagami T."/>
            <person name="Toyoda A."/>
            <person name="Takaki Y."/>
            <person name="Nishi S."/>
            <person name="Hori S."/>
            <person name="Arai W."/>
            <person name="Tsubouchi T."/>
            <person name="Morono Y."/>
            <person name="Uchiyama I."/>
            <person name="Ito T."/>
            <person name="Fujiyama A."/>
            <person name="Inagaki F."/>
            <person name="Takami H."/>
        </authorList>
    </citation>
    <scope>NUCLEOTIDE SEQUENCE</scope>
    <source>
        <strain evidence="1">Expedition CK06-06</strain>
    </source>
</reference>
<evidence type="ECO:0000313" key="1">
    <source>
        <dbReference type="EMBL" id="GAG44095.1"/>
    </source>
</evidence>
<gene>
    <name evidence="1" type="ORF">S01H1_78214</name>
</gene>
<protein>
    <submittedName>
        <fullName evidence="1">Uncharacterized protein</fullName>
    </submittedName>
</protein>
<proteinExistence type="predicted"/>
<dbReference type="AlphaFoldDB" id="X0XLP9"/>
<accession>X0XLP9</accession>
<sequence>MTFLPDWQSSYCEFKNLGIVNCDMGWAPHTAYNFRPARPALRDEAGGHF</sequence>
<dbReference type="EMBL" id="BARS01052619">
    <property type="protein sequence ID" value="GAG44095.1"/>
    <property type="molecule type" value="Genomic_DNA"/>
</dbReference>
<name>X0XLP9_9ZZZZ</name>